<comment type="subcellular location">
    <subcellularLocation>
        <location evidence="1">Nucleus</location>
    </subcellularLocation>
</comment>
<organism evidence="8 9">
    <name type="scientific">Artemia franciscana</name>
    <name type="common">Brine shrimp</name>
    <name type="synonym">Artemia sanfranciscana</name>
    <dbReference type="NCBI Taxonomy" id="6661"/>
    <lineage>
        <taxon>Eukaryota</taxon>
        <taxon>Metazoa</taxon>
        <taxon>Ecdysozoa</taxon>
        <taxon>Arthropoda</taxon>
        <taxon>Crustacea</taxon>
        <taxon>Branchiopoda</taxon>
        <taxon>Anostraca</taxon>
        <taxon>Artemiidae</taxon>
        <taxon>Artemia</taxon>
    </lineage>
</organism>
<evidence type="ECO:0000259" key="7">
    <source>
        <dbReference type="PROSITE" id="PS50172"/>
    </source>
</evidence>
<evidence type="ECO:0000256" key="2">
    <source>
        <dbReference type="ARBA" id="ARBA00022737"/>
    </source>
</evidence>
<dbReference type="PANTHER" id="PTHR11370:SF5">
    <property type="entry name" value="DNA REPAIR PROTEIN XRCC1"/>
    <property type="match status" value="1"/>
</dbReference>
<dbReference type="InterPro" id="IPR001357">
    <property type="entry name" value="BRCT_dom"/>
</dbReference>
<dbReference type="Gene3D" id="3.40.50.10190">
    <property type="entry name" value="BRCT domain"/>
    <property type="match status" value="1"/>
</dbReference>
<comment type="caution">
    <text evidence="8">The sequence shown here is derived from an EMBL/GenBank/DDBJ whole genome shotgun (WGS) entry which is preliminary data.</text>
</comment>
<dbReference type="Proteomes" id="UP001187531">
    <property type="component" value="Unassembled WGS sequence"/>
</dbReference>
<dbReference type="SMART" id="SM00292">
    <property type="entry name" value="BRCT"/>
    <property type="match status" value="1"/>
</dbReference>
<dbReference type="GO" id="GO:0006303">
    <property type="term" value="P:double-strand break repair via nonhomologous end joining"/>
    <property type="evidence" value="ECO:0007669"/>
    <property type="project" value="InterPro"/>
</dbReference>
<dbReference type="GO" id="GO:0005634">
    <property type="term" value="C:nucleus"/>
    <property type="evidence" value="ECO:0007669"/>
    <property type="project" value="UniProtKB-SubCell"/>
</dbReference>
<evidence type="ECO:0000256" key="3">
    <source>
        <dbReference type="ARBA" id="ARBA00022763"/>
    </source>
</evidence>
<dbReference type="FunFam" id="3.40.50.10190:FF:000008">
    <property type="entry name" value="X-ray repair cross complementing 1"/>
    <property type="match status" value="1"/>
</dbReference>
<feature type="region of interest" description="Disordered" evidence="6">
    <location>
        <begin position="455"/>
        <end position="517"/>
    </location>
</feature>
<keyword evidence="9" id="KW-1185">Reference proteome</keyword>
<feature type="region of interest" description="Disordered" evidence="6">
    <location>
        <begin position="294"/>
        <end position="324"/>
    </location>
</feature>
<evidence type="ECO:0000256" key="6">
    <source>
        <dbReference type="SAM" id="MobiDB-lite"/>
    </source>
</evidence>
<proteinExistence type="predicted"/>
<feature type="compositionally biased region" description="Acidic residues" evidence="6">
    <location>
        <begin position="484"/>
        <end position="508"/>
    </location>
</feature>
<accession>A0AA88L450</accession>
<evidence type="ECO:0000313" key="9">
    <source>
        <dbReference type="Proteomes" id="UP001187531"/>
    </source>
</evidence>
<feature type="domain" description="BRCT" evidence="7">
    <location>
        <begin position="346"/>
        <end position="433"/>
    </location>
</feature>
<dbReference type="GO" id="GO:0003684">
    <property type="term" value="F:damaged DNA binding"/>
    <property type="evidence" value="ECO:0007669"/>
    <property type="project" value="InterPro"/>
</dbReference>
<dbReference type="EMBL" id="JAVRJZ010000019">
    <property type="protein sequence ID" value="KAK2707115.1"/>
    <property type="molecule type" value="Genomic_DNA"/>
</dbReference>
<keyword evidence="5" id="KW-0539">Nucleus</keyword>
<evidence type="ECO:0000256" key="4">
    <source>
        <dbReference type="ARBA" id="ARBA00023204"/>
    </source>
</evidence>
<dbReference type="Pfam" id="PF12738">
    <property type="entry name" value="PTCB-BRCT"/>
    <property type="match status" value="1"/>
</dbReference>
<name>A0AA88L450_ARTSF</name>
<dbReference type="GO" id="GO:0006284">
    <property type="term" value="P:base-excision repair"/>
    <property type="evidence" value="ECO:0007669"/>
    <property type="project" value="InterPro"/>
</dbReference>
<dbReference type="InterPro" id="IPR008979">
    <property type="entry name" value="Galactose-bd-like_sf"/>
</dbReference>
<dbReference type="FunFam" id="2.60.120.260:FF:000025">
    <property type="entry name" value="DNA repair protein XRCC1 isoform X1"/>
    <property type="match status" value="1"/>
</dbReference>
<dbReference type="Gene3D" id="2.60.120.260">
    <property type="entry name" value="Galactose-binding domain-like"/>
    <property type="match status" value="1"/>
</dbReference>
<dbReference type="InterPro" id="IPR045080">
    <property type="entry name" value="BRCT_XRCC1_rpt1"/>
</dbReference>
<dbReference type="PROSITE" id="PS50172">
    <property type="entry name" value="BRCT"/>
    <property type="match status" value="1"/>
</dbReference>
<keyword evidence="2" id="KW-0677">Repeat</keyword>
<dbReference type="Pfam" id="PF01834">
    <property type="entry name" value="XRCC1_N"/>
    <property type="match status" value="1"/>
</dbReference>
<dbReference type="InterPro" id="IPR002706">
    <property type="entry name" value="Xrcc1_N"/>
</dbReference>
<keyword evidence="3" id="KW-0227">DNA damage</keyword>
<sequence>MGRVKLAKVLSFSSEDHNHPAENLLNINARSKWQCQSPGENTAFVTFQLEQPTVIRSLDIANNNSGFVEVLVGRSGINETDYKLLLPSSSLMTPIDSRNSMNGNRVRMFGPDKLSLEARKEKWDVIKFVCSQPFNSHLKYGLTFIAIHEQDKITDSTSTLNEKPSFGSLFKLKTEESSELNVGNIFRKFKSSNEPAKPVIEKVSLADSALKESQKLIENIKKAPDLSPSKVKIAKERKTNQISIVKKQGEKRKLDSHLDLPARNKMIWDADSEIKSSDLKAENDDKWQDRNLKAAQAMNSSSGASPTTSSVESVSKSVPSSVTVNGQSQQSCTYQAKNKKPIIRRPFNKLMKDVVFVMSGYVNPKRSQFRDMALEMGAKYKPDWDKTCTHLICAFVNTPKFQEVYGKGKIVKETWITESYRQKKRLPWRRHCLDKKDRGPESEDEIWSDCIKEKDDNDESVKQKFQATQVKQPYQISNSFGEKEDMEASDEDSEYEASTDYSSDEEETDNRRVKKKK</sequence>
<dbReference type="EMBL" id="JAVRJZ010000019">
    <property type="protein sequence ID" value="KAK2707114.1"/>
    <property type="molecule type" value="Genomic_DNA"/>
</dbReference>
<dbReference type="InterPro" id="IPR036420">
    <property type="entry name" value="BRCT_dom_sf"/>
</dbReference>
<evidence type="ECO:0000256" key="5">
    <source>
        <dbReference type="ARBA" id="ARBA00023242"/>
    </source>
</evidence>
<dbReference type="SUPFAM" id="SSF52113">
    <property type="entry name" value="BRCT domain"/>
    <property type="match status" value="1"/>
</dbReference>
<keyword evidence="4" id="KW-0234">DNA repair</keyword>
<feature type="compositionally biased region" description="Low complexity" evidence="6">
    <location>
        <begin position="300"/>
        <end position="324"/>
    </location>
</feature>
<feature type="compositionally biased region" description="Polar residues" evidence="6">
    <location>
        <begin position="463"/>
        <end position="480"/>
    </location>
</feature>
<protein>
    <recommendedName>
        <fullName evidence="7">BRCT domain-containing protein</fullName>
    </recommendedName>
</protein>
<dbReference type="CDD" id="cd17725">
    <property type="entry name" value="BRCT_XRCC1_rpt1"/>
    <property type="match status" value="1"/>
</dbReference>
<evidence type="ECO:0000256" key="1">
    <source>
        <dbReference type="ARBA" id="ARBA00004123"/>
    </source>
</evidence>
<dbReference type="PANTHER" id="PTHR11370">
    <property type="entry name" value="DNA-REPAIR PROTEIN XRCC1"/>
    <property type="match status" value="1"/>
</dbReference>
<gene>
    <name evidence="8" type="ORF">QYM36_014965</name>
</gene>
<dbReference type="EMBL" id="JAVRJZ010000019">
    <property type="protein sequence ID" value="KAK2707116.1"/>
    <property type="molecule type" value="Genomic_DNA"/>
</dbReference>
<reference evidence="8" key="1">
    <citation type="submission" date="2023-07" db="EMBL/GenBank/DDBJ databases">
        <title>Chromosome-level genome assembly of Artemia franciscana.</title>
        <authorList>
            <person name="Jo E."/>
        </authorList>
    </citation>
    <scope>NUCLEOTIDE SEQUENCE</scope>
    <source>
        <tissue evidence="8">Whole body</tissue>
    </source>
</reference>
<dbReference type="AlphaFoldDB" id="A0AA88L450"/>
<dbReference type="SUPFAM" id="SSF49785">
    <property type="entry name" value="Galactose-binding domain-like"/>
    <property type="match status" value="1"/>
</dbReference>
<evidence type="ECO:0000313" key="8">
    <source>
        <dbReference type="EMBL" id="KAK2707115.1"/>
    </source>
</evidence>
<dbReference type="GO" id="GO:0000012">
    <property type="term" value="P:single strand break repair"/>
    <property type="evidence" value="ECO:0007669"/>
    <property type="project" value="InterPro"/>
</dbReference>